<name>A0A0H4PD57_9BACT</name>
<dbReference type="InterPro" id="IPR026444">
    <property type="entry name" value="Secre_tail"/>
</dbReference>
<dbReference type="InterPro" id="IPR008979">
    <property type="entry name" value="Galactose-bd-like_sf"/>
</dbReference>
<dbReference type="NCBIfam" id="TIGR04183">
    <property type="entry name" value="Por_Secre_tail"/>
    <property type="match status" value="1"/>
</dbReference>
<dbReference type="SUPFAM" id="SSF49785">
    <property type="entry name" value="Galactose-binding domain-like"/>
    <property type="match status" value="1"/>
</dbReference>
<dbReference type="KEGG" id="camu:CA2015_2774"/>
<evidence type="ECO:0000256" key="3">
    <source>
        <dbReference type="ARBA" id="ARBA00022801"/>
    </source>
</evidence>
<protein>
    <submittedName>
        <fullName evidence="8">Peptidase S8 and S53 subtilisin kexin sedolisin</fullName>
    </submittedName>
</protein>
<dbReference type="InterPro" id="IPR035986">
    <property type="entry name" value="PKD_dom_sf"/>
</dbReference>
<dbReference type="InterPro" id="IPR036852">
    <property type="entry name" value="Peptidase_S8/S53_dom_sf"/>
</dbReference>
<evidence type="ECO:0000256" key="5">
    <source>
        <dbReference type="PROSITE-ProRule" id="PRU01240"/>
    </source>
</evidence>
<evidence type="ECO:0000256" key="1">
    <source>
        <dbReference type="ARBA" id="ARBA00011073"/>
    </source>
</evidence>
<dbReference type="RefSeq" id="WP_048642440.1">
    <property type="nucleotide sequence ID" value="NZ_CP012040.1"/>
</dbReference>
<dbReference type="OrthoDB" id="9792152at2"/>
<dbReference type="CDD" id="cd04842">
    <property type="entry name" value="Peptidases_S8_Kp43_protease"/>
    <property type="match status" value="1"/>
</dbReference>
<evidence type="ECO:0000256" key="2">
    <source>
        <dbReference type="ARBA" id="ARBA00022670"/>
    </source>
</evidence>
<dbReference type="Gene3D" id="3.40.50.200">
    <property type="entry name" value="Peptidase S8/S53 domain"/>
    <property type="match status" value="1"/>
</dbReference>
<accession>A0A0H4PD57</accession>
<evidence type="ECO:0000313" key="8">
    <source>
        <dbReference type="EMBL" id="AKP52184.1"/>
    </source>
</evidence>
<gene>
    <name evidence="8" type="ORF">CA2015_2774</name>
</gene>
<dbReference type="InterPro" id="IPR013783">
    <property type="entry name" value="Ig-like_fold"/>
</dbReference>
<sequence>MRKSIVLVIFLLLIWESYGQNPVFSDEGMQKVRSGVFQKLQESVGKHSLTNEEKRRISTSMGIPLRINLANNQSATFQYLDETSHPVYFTTLNLKAAKATETDALQEGGSLNLGLTGRDMIVGIYDQTRPKSNHNEFGNRVSQLDGSTEEISNHATHVTGTILAAGNNANAKGMATEATGWAFNWDADISKMTQNSYDPELNPGGHLVSNHSYGNLIGWYRDSNQNWSWAGNEGVSSQEDYRFGYYSSKSRQIDELTFAKPYYTIVWAAGNDRSDVGDGSKPSDGPEDTIGPEGVAKNNITVGAVSLLQDYSAPSDVFMSSFSSWGPVDDGRIKPDFVGMGVNVFSSAVSNNGNGDSYATLSGTSMASPNVTGTLMLLQELYHQRNSSRYMRSATLKALAIHTTKEAGIDPGPDYMYGWGLLDAKAAADIVINEDGSSKVIRELQLEDKGDYQIEFISNGVDPIKVTIAWTDPAGSPAPVQLNPGNLMLVNDLDMRIVDESGMVYYPWSLNPAQGSGAVATRNGDNFRDNIEQIVIENPSPQKYTLQVNHKGNLVNGQQDFSMIFSAGVTDGQTSTLYWIGGNEDWENPGNWSLESNGQSAGRIPDAGTRVVIDSPNPGQAIRLNETANVFSLNVFGEENLVLDLNQQNLIVKNGFRSGNQNMEIKNGTLLLEGEVQKESILDFGQVSFTGVDIQFNSGRWQVLSMPPLDKFSINAAEVEVQTDRIIMDDFILSSEAKLNGKLNTIVFNNQFIIEKNASVGNSLDLVFSGANGVYQDLQKLEGISLTNNGGNLAIQASGIFETMSLSGQTSILAQQLSVKSLLLGADSELVLADGGTVNVLEFIGYENDPGGSAIIRSVGKAFINHNVYNKYCFEGLSVENVDLLGDAVINLDVQSKVVNAANWSNINCEDVIFVNFEARFNCAGGITEFINLSEGNINSYNWNFAGLGSSVIENPTYVFNFSRTYMVTLEASGPSGTKSFQRNISVASNTLSRPNIVVNGSQLSSQLPAANYQWYRNGRPIEGANSRSYIVDDGGTYQVAVIDEQCNRISDVVVVSGSEDLTPHSRAGYSIGPNPVSNKLSLFINNDYKGEVNVSLYDVRGSNKVLDSFIKNEQSIEYLMDFNFPSGLYLLQVQTGGELHSFKVLKE</sequence>
<dbReference type="PROSITE" id="PS51892">
    <property type="entry name" value="SUBTILASE"/>
    <property type="match status" value="1"/>
</dbReference>
<dbReference type="InterPro" id="IPR015500">
    <property type="entry name" value="Peptidase_S8_subtilisin-rel"/>
</dbReference>
<dbReference type="PROSITE" id="PS50093">
    <property type="entry name" value="PKD"/>
    <property type="match status" value="1"/>
</dbReference>
<dbReference type="STRING" id="320787.CA2015_2774"/>
<keyword evidence="4" id="KW-0720">Serine protease</keyword>
<evidence type="ECO:0000256" key="6">
    <source>
        <dbReference type="SAM" id="MobiDB-lite"/>
    </source>
</evidence>
<dbReference type="Pfam" id="PF00082">
    <property type="entry name" value="Peptidase_S8"/>
    <property type="match status" value="1"/>
</dbReference>
<dbReference type="InterPro" id="IPR051048">
    <property type="entry name" value="Peptidase_S8/S53_subtilisin"/>
</dbReference>
<dbReference type="PANTHER" id="PTHR43399:SF4">
    <property type="entry name" value="CELL WALL-ASSOCIATED PROTEASE"/>
    <property type="match status" value="1"/>
</dbReference>
<keyword evidence="9" id="KW-1185">Reference proteome</keyword>
<dbReference type="Proteomes" id="UP000036520">
    <property type="component" value="Chromosome"/>
</dbReference>
<keyword evidence="2" id="KW-0645">Protease</keyword>
<dbReference type="SUPFAM" id="SSF49299">
    <property type="entry name" value="PKD domain"/>
    <property type="match status" value="1"/>
</dbReference>
<dbReference type="PROSITE" id="PS00138">
    <property type="entry name" value="SUBTILASE_SER"/>
    <property type="match status" value="1"/>
</dbReference>
<dbReference type="InterPro" id="IPR034058">
    <property type="entry name" value="TagA/B/C/D_pept_dom"/>
</dbReference>
<dbReference type="Pfam" id="PF18962">
    <property type="entry name" value="Por_Secre_tail"/>
    <property type="match status" value="1"/>
</dbReference>
<dbReference type="Gene3D" id="2.60.120.380">
    <property type="match status" value="1"/>
</dbReference>
<comment type="similarity">
    <text evidence="1 5">Belongs to the peptidase S8 family.</text>
</comment>
<organism evidence="8 9">
    <name type="scientific">Cyclobacterium amurskyense</name>
    <dbReference type="NCBI Taxonomy" id="320787"/>
    <lineage>
        <taxon>Bacteria</taxon>
        <taxon>Pseudomonadati</taxon>
        <taxon>Bacteroidota</taxon>
        <taxon>Cytophagia</taxon>
        <taxon>Cytophagales</taxon>
        <taxon>Cyclobacteriaceae</taxon>
        <taxon>Cyclobacterium</taxon>
    </lineage>
</organism>
<dbReference type="InterPro" id="IPR000209">
    <property type="entry name" value="Peptidase_S8/S53_dom"/>
</dbReference>
<dbReference type="GO" id="GO:0004252">
    <property type="term" value="F:serine-type endopeptidase activity"/>
    <property type="evidence" value="ECO:0007669"/>
    <property type="project" value="InterPro"/>
</dbReference>
<feature type="domain" description="PKD" evidence="7">
    <location>
        <begin position="930"/>
        <end position="987"/>
    </location>
</feature>
<dbReference type="InterPro" id="IPR000601">
    <property type="entry name" value="PKD_dom"/>
</dbReference>
<dbReference type="EMBL" id="CP012040">
    <property type="protein sequence ID" value="AKP52184.1"/>
    <property type="molecule type" value="Genomic_DNA"/>
</dbReference>
<keyword evidence="3" id="KW-0378">Hydrolase</keyword>
<evidence type="ECO:0000259" key="7">
    <source>
        <dbReference type="PROSITE" id="PS50093"/>
    </source>
</evidence>
<dbReference type="PRINTS" id="PR00723">
    <property type="entry name" value="SUBTILISIN"/>
</dbReference>
<dbReference type="SUPFAM" id="SSF52743">
    <property type="entry name" value="Subtilisin-like"/>
    <property type="match status" value="1"/>
</dbReference>
<dbReference type="Gene3D" id="2.60.40.10">
    <property type="entry name" value="Immunoglobulins"/>
    <property type="match status" value="2"/>
</dbReference>
<comment type="caution">
    <text evidence="5">Lacks conserved residue(s) required for the propagation of feature annotation.</text>
</comment>
<proteinExistence type="inferred from homology"/>
<dbReference type="InterPro" id="IPR023828">
    <property type="entry name" value="Peptidase_S8_Ser-AS"/>
</dbReference>
<dbReference type="PANTHER" id="PTHR43399">
    <property type="entry name" value="SUBTILISIN-RELATED"/>
    <property type="match status" value="1"/>
</dbReference>
<dbReference type="GO" id="GO:0006508">
    <property type="term" value="P:proteolysis"/>
    <property type="evidence" value="ECO:0007669"/>
    <property type="project" value="UniProtKB-KW"/>
</dbReference>
<reference evidence="8 9" key="1">
    <citation type="submission" date="2015-07" db="EMBL/GenBank/DDBJ databases">
        <authorList>
            <person name="Kim K.M."/>
        </authorList>
    </citation>
    <scope>NUCLEOTIDE SEQUENCE [LARGE SCALE GENOMIC DNA]</scope>
    <source>
        <strain evidence="8 9">KCTC 12363</strain>
    </source>
</reference>
<feature type="region of interest" description="Disordered" evidence="6">
    <location>
        <begin position="274"/>
        <end position="295"/>
    </location>
</feature>
<evidence type="ECO:0000313" key="9">
    <source>
        <dbReference type="Proteomes" id="UP000036520"/>
    </source>
</evidence>
<dbReference type="PATRIC" id="fig|320787.5.peg.3030"/>
<dbReference type="AlphaFoldDB" id="A0A0H4PD57"/>
<evidence type="ECO:0000256" key="4">
    <source>
        <dbReference type="ARBA" id="ARBA00022825"/>
    </source>
</evidence>